<dbReference type="AlphaFoldDB" id="A0A252F5N5"/>
<evidence type="ECO:0000313" key="2">
    <source>
        <dbReference type="Proteomes" id="UP000194903"/>
    </source>
</evidence>
<keyword evidence="2" id="KW-1185">Reference proteome</keyword>
<accession>A0A252F5N5</accession>
<evidence type="ECO:0000313" key="1">
    <source>
        <dbReference type="EMBL" id="OUM21089.1"/>
    </source>
</evidence>
<reference evidence="1 2" key="1">
    <citation type="submission" date="2017-05" db="EMBL/GenBank/DDBJ databases">
        <title>Butyricicoccus porcorum sp. nov. a butyrate-producing bacterium from the swine intestinal tract.</title>
        <authorList>
            <person name="Trachsel J."/>
            <person name="Humphrey S."/>
            <person name="Allen H.K."/>
        </authorList>
    </citation>
    <scope>NUCLEOTIDE SEQUENCE [LARGE SCALE GENOMIC DNA]</scope>
    <source>
        <strain evidence="1">BB10</strain>
    </source>
</reference>
<organism evidence="1 2">
    <name type="scientific">Butyricicoccus porcorum</name>
    <dbReference type="NCBI Taxonomy" id="1945634"/>
    <lineage>
        <taxon>Bacteria</taxon>
        <taxon>Bacillati</taxon>
        <taxon>Bacillota</taxon>
        <taxon>Clostridia</taxon>
        <taxon>Eubacteriales</taxon>
        <taxon>Butyricicoccaceae</taxon>
        <taxon>Butyricicoccus</taxon>
    </lineage>
</organism>
<name>A0A252F5N5_9FIRM</name>
<proteinExistence type="predicted"/>
<sequence length="74" mass="9253">MKSYYVVREKPYKNFITYVVYQRKYRPEIWRELKKKRYHEYYVGSYRDYALDQLPDDGIKAAVFNYIDRHKGKT</sequence>
<dbReference type="RefSeq" id="WP_087018652.1">
    <property type="nucleotide sequence ID" value="NZ_NHOC01000004.1"/>
</dbReference>
<protein>
    <submittedName>
        <fullName evidence="1">Uncharacterized protein</fullName>
    </submittedName>
</protein>
<dbReference type="EMBL" id="NHOC01000004">
    <property type="protein sequence ID" value="OUM21089.1"/>
    <property type="molecule type" value="Genomic_DNA"/>
</dbReference>
<dbReference type="Proteomes" id="UP000194903">
    <property type="component" value="Unassembled WGS sequence"/>
</dbReference>
<comment type="caution">
    <text evidence="1">The sequence shown here is derived from an EMBL/GenBank/DDBJ whole genome shotgun (WGS) entry which is preliminary data.</text>
</comment>
<gene>
    <name evidence="1" type="ORF">CBW42_05765</name>
</gene>